<organism evidence="2 3">
    <name type="scientific">Liparis tanakae</name>
    <name type="common">Tanaka's snailfish</name>
    <dbReference type="NCBI Taxonomy" id="230148"/>
    <lineage>
        <taxon>Eukaryota</taxon>
        <taxon>Metazoa</taxon>
        <taxon>Chordata</taxon>
        <taxon>Craniata</taxon>
        <taxon>Vertebrata</taxon>
        <taxon>Euteleostomi</taxon>
        <taxon>Actinopterygii</taxon>
        <taxon>Neopterygii</taxon>
        <taxon>Teleostei</taxon>
        <taxon>Neoteleostei</taxon>
        <taxon>Acanthomorphata</taxon>
        <taxon>Eupercaria</taxon>
        <taxon>Perciformes</taxon>
        <taxon>Cottioidei</taxon>
        <taxon>Cottales</taxon>
        <taxon>Liparidae</taxon>
        <taxon>Liparis</taxon>
    </lineage>
</organism>
<dbReference type="EMBL" id="SRLO01000119">
    <property type="protein sequence ID" value="TNN73967.1"/>
    <property type="molecule type" value="Genomic_DNA"/>
</dbReference>
<evidence type="ECO:0000313" key="3">
    <source>
        <dbReference type="Proteomes" id="UP000314294"/>
    </source>
</evidence>
<accession>A0A4Z2I7F0</accession>
<feature type="region of interest" description="Disordered" evidence="1">
    <location>
        <begin position="1"/>
        <end position="64"/>
    </location>
</feature>
<name>A0A4Z2I7F0_9TELE</name>
<reference evidence="2 3" key="1">
    <citation type="submission" date="2019-03" db="EMBL/GenBank/DDBJ databases">
        <title>First draft genome of Liparis tanakae, snailfish: a comprehensive survey of snailfish specific genes.</title>
        <authorList>
            <person name="Kim W."/>
            <person name="Song I."/>
            <person name="Jeong J.-H."/>
            <person name="Kim D."/>
            <person name="Kim S."/>
            <person name="Ryu S."/>
            <person name="Song J.Y."/>
            <person name="Lee S.K."/>
        </authorList>
    </citation>
    <scope>NUCLEOTIDE SEQUENCE [LARGE SCALE GENOMIC DNA]</scope>
    <source>
        <tissue evidence="2">Muscle</tissue>
    </source>
</reference>
<evidence type="ECO:0000313" key="2">
    <source>
        <dbReference type="EMBL" id="TNN73967.1"/>
    </source>
</evidence>
<feature type="compositionally biased region" description="Basic and acidic residues" evidence="1">
    <location>
        <begin position="46"/>
        <end position="56"/>
    </location>
</feature>
<gene>
    <name evidence="2" type="ORF">EYF80_015788</name>
</gene>
<keyword evidence="3" id="KW-1185">Reference proteome</keyword>
<sequence length="64" mass="7436">MPRSKVKFGSVVVTKKEKRSAPWEKKQESGVNKDKVTSELQQQREGQLRKETERDGTPYTLDEE</sequence>
<proteinExistence type="predicted"/>
<protein>
    <submittedName>
        <fullName evidence="2">Uncharacterized protein</fullName>
    </submittedName>
</protein>
<comment type="caution">
    <text evidence="2">The sequence shown here is derived from an EMBL/GenBank/DDBJ whole genome shotgun (WGS) entry which is preliminary data.</text>
</comment>
<dbReference type="Proteomes" id="UP000314294">
    <property type="component" value="Unassembled WGS sequence"/>
</dbReference>
<feature type="compositionally biased region" description="Basic and acidic residues" evidence="1">
    <location>
        <begin position="19"/>
        <end position="37"/>
    </location>
</feature>
<dbReference type="AlphaFoldDB" id="A0A4Z2I7F0"/>
<evidence type="ECO:0000256" key="1">
    <source>
        <dbReference type="SAM" id="MobiDB-lite"/>
    </source>
</evidence>